<evidence type="ECO:0000313" key="2">
    <source>
        <dbReference type="EMBL" id="QHU14542.1"/>
    </source>
</evidence>
<keyword evidence="1" id="KW-0175">Coiled coil</keyword>
<reference evidence="2" key="1">
    <citation type="journal article" date="2020" name="Nature">
        <title>Giant virus diversity and host interactions through global metagenomics.</title>
        <authorList>
            <person name="Schulz F."/>
            <person name="Roux S."/>
            <person name="Paez-Espino D."/>
            <person name="Jungbluth S."/>
            <person name="Walsh D.A."/>
            <person name="Denef V.J."/>
            <person name="McMahon K.D."/>
            <person name="Konstantinidis K.T."/>
            <person name="Eloe-Fadrosh E.A."/>
            <person name="Kyrpides N.C."/>
            <person name="Woyke T."/>
        </authorList>
    </citation>
    <scope>NUCLEOTIDE SEQUENCE</scope>
    <source>
        <strain evidence="2">GVMAG-S-1102113-118</strain>
    </source>
</reference>
<name>A0A6C0K910_9ZZZZ</name>
<dbReference type="AlphaFoldDB" id="A0A6C0K910"/>
<feature type="coiled-coil region" evidence="1">
    <location>
        <begin position="93"/>
        <end position="120"/>
    </location>
</feature>
<evidence type="ECO:0000256" key="1">
    <source>
        <dbReference type="SAM" id="Coils"/>
    </source>
</evidence>
<organism evidence="2">
    <name type="scientific">viral metagenome</name>
    <dbReference type="NCBI Taxonomy" id="1070528"/>
    <lineage>
        <taxon>unclassified sequences</taxon>
        <taxon>metagenomes</taxon>
        <taxon>organismal metagenomes</taxon>
    </lineage>
</organism>
<protein>
    <submittedName>
        <fullName evidence="2">Uncharacterized protein</fullName>
    </submittedName>
</protein>
<proteinExistence type="predicted"/>
<sequence>MSSVKVVFDKSSPSARFYTNDKQIGVDTAFGMYTKESPFVMGGNPLRFGAYEVLQAKNRAEADGDIIKLSQDTLGIVSTFLLPGNTGALAATSKGSTAELNEAMERMKEANAKLHEAIGLFGYSGLHPKWGPEEALKQVRQLLKTGHNVTPPNLNAVVKPWRYTTEEPKPLKNLLTQVIAHKFRSEFVYKHYAEDGNYSNIPPVQGPARHNEDAEEIVDPVKARKLIDTSRFEIIKALLDKGATFNKQTVRMALSMKDAFTAVELFKRNAEKPPHLQIKDFWTFDGTESLNERPYGIQEIGTNGVTLVEMMLSDESDDIYDPDNYS</sequence>
<dbReference type="EMBL" id="MN740842">
    <property type="protein sequence ID" value="QHU14542.1"/>
    <property type="molecule type" value="Genomic_DNA"/>
</dbReference>
<accession>A0A6C0K910</accession>